<gene>
    <name evidence="8" type="ORF">D910_12260</name>
    <name evidence="7" type="ORF">YQE_01780</name>
</gene>
<evidence type="ECO:0000256" key="5">
    <source>
        <dbReference type="SAM" id="Phobius"/>
    </source>
</evidence>
<dbReference type="Proteomes" id="UP000030742">
    <property type="component" value="Unassembled WGS sequence"/>
</dbReference>
<evidence type="ECO:0000313" key="9">
    <source>
        <dbReference type="Proteomes" id="UP000030742"/>
    </source>
</evidence>
<comment type="subcellular location">
    <subcellularLocation>
        <location evidence="1">Membrane</location>
        <topology evidence="1">Multi-pass membrane protein</topology>
    </subcellularLocation>
</comment>
<organism evidence="7">
    <name type="scientific">Dendroctonus ponderosae</name>
    <name type="common">Mountain pine beetle</name>
    <dbReference type="NCBI Taxonomy" id="77166"/>
    <lineage>
        <taxon>Eukaryota</taxon>
        <taxon>Metazoa</taxon>
        <taxon>Ecdysozoa</taxon>
        <taxon>Arthropoda</taxon>
        <taxon>Hexapoda</taxon>
        <taxon>Insecta</taxon>
        <taxon>Pterygota</taxon>
        <taxon>Neoptera</taxon>
        <taxon>Endopterygota</taxon>
        <taxon>Coleoptera</taxon>
        <taxon>Polyphaga</taxon>
        <taxon>Cucujiformia</taxon>
        <taxon>Curculionidae</taxon>
        <taxon>Scolytinae</taxon>
        <taxon>Dendroctonus</taxon>
    </lineage>
</organism>
<evidence type="ECO:0000256" key="3">
    <source>
        <dbReference type="ARBA" id="ARBA00022989"/>
    </source>
</evidence>
<dbReference type="InterPro" id="IPR013057">
    <property type="entry name" value="AA_transpt_TM"/>
</dbReference>
<evidence type="ECO:0000313" key="7">
    <source>
        <dbReference type="EMBL" id="ENN81842.1"/>
    </source>
</evidence>
<evidence type="ECO:0000256" key="2">
    <source>
        <dbReference type="ARBA" id="ARBA00022692"/>
    </source>
</evidence>
<dbReference type="Pfam" id="PF01490">
    <property type="entry name" value="Aa_trans"/>
    <property type="match status" value="1"/>
</dbReference>
<feature type="transmembrane region" description="Helical" evidence="5">
    <location>
        <begin position="195"/>
        <end position="214"/>
    </location>
</feature>
<feature type="non-terminal residue" evidence="7">
    <location>
        <position position="1"/>
    </location>
</feature>
<dbReference type="STRING" id="77166.N6USW9"/>
<keyword evidence="4 5" id="KW-0472">Membrane</keyword>
<proteinExistence type="predicted"/>
<evidence type="ECO:0000259" key="6">
    <source>
        <dbReference type="Pfam" id="PF01490"/>
    </source>
</evidence>
<feature type="domain" description="Amino acid transporter transmembrane" evidence="6">
    <location>
        <begin position="26"/>
        <end position="273"/>
    </location>
</feature>
<keyword evidence="2 5" id="KW-0812">Transmembrane</keyword>
<name>N6USW9_DENPD</name>
<feature type="transmembrane region" description="Helical" evidence="5">
    <location>
        <begin position="235"/>
        <end position="258"/>
    </location>
</feature>
<evidence type="ECO:0000313" key="8">
    <source>
        <dbReference type="EMBL" id="ERL94988.1"/>
    </source>
</evidence>
<evidence type="ECO:0000256" key="1">
    <source>
        <dbReference type="ARBA" id="ARBA00004141"/>
    </source>
</evidence>
<dbReference type="PANTHER" id="PTHR22950">
    <property type="entry name" value="AMINO ACID TRANSPORTER"/>
    <property type="match status" value="1"/>
</dbReference>
<feature type="transmembrane region" description="Helical" evidence="5">
    <location>
        <begin position="130"/>
        <end position="147"/>
    </location>
</feature>
<evidence type="ECO:0000256" key="4">
    <source>
        <dbReference type="ARBA" id="ARBA00023136"/>
    </source>
</evidence>
<dbReference type="AlphaFoldDB" id="N6USW9"/>
<dbReference type="GO" id="GO:0005774">
    <property type="term" value="C:vacuolar membrane"/>
    <property type="evidence" value="ECO:0007669"/>
    <property type="project" value="TreeGrafter"/>
</dbReference>
<dbReference type="OrthoDB" id="1684102at2759"/>
<dbReference type="GO" id="GO:0015179">
    <property type="term" value="F:L-amino acid transmembrane transporter activity"/>
    <property type="evidence" value="ECO:0007669"/>
    <property type="project" value="TreeGrafter"/>
</dbReference>
<feature type="transmembrane region" description="Helical" evidence="5">
    <location>
        <begin position="154"/>
        <end position="175"/>
    </location>
</feature>
<dbReference type="EMBL" id="KB632403">
    <property type="protein sequence ID" value="ERL94988.1"/>
    <property type="molecule type" value="Genomic_DNA"/>
</dbReference>
<reference evidence="7 9" key="1">
    <citation type="journal article" date="2013" name="Genome Biol.">
        <title>Draft genome of the mountain pine beetle, Dendroctonus ponderosae Hopkins, a major forest pest.</title>
        <authorList>
            <person name="Keeling C.I."/>
            <person name="Yuen M.M."/>
            <person name="Liao N.Y."/>
            <person name="Docking T.R."/>
            <person name="Chan S.K."/>
            <person name="Taylor G.A."/>
            <person name="Palmquist D.L."/>
            <person name="Jackman S.D."/>
            <person name="Nguyen A."/>
            <person name="Li M."/>
            <person name="Henderson H."/>
            <person name="Janes J.K."/>
            <person name="Zhao Y."/>
            <person name="Pandoh P."/>
            <person name="Moore R."/>
            <person name="Sperling F.A."/>
            <person name="Huber D.P."/>
            <person name="Birol I."/>
            <person name="Jones S.J."/>
            <person name="Bohlmann J."/>
        </authorList>
    </citation>
    <scope>NUCLEOTIDE SEQUENCE</scope>
</reference>
<accession>N6USW9</accession>
<sequence>MTKLAQTKESTYLLGTPARSDHNFKYGEALMHLVKGYVGTGIFSMGDAMKNGGLIFGPITTFLIGMICLHCCHLLVNSAHMLHKHYKLDRVPDYADTAKLSFKLAAPEFPAWAFVAKLTLLIAYKVPLDIHSIIALVVIPIWITCLIRTLKCLAYLSIIANCTLLTSIAIVLYFAFTIPTSECPAGLLVPGISEYAIFFGQSIFAFEGIGLVKYKVLILYNEMSEPEEFYETYGVLNIGLHMVTVTYIFFGAVTYLQFGNDIKETVTLNLNTSE</sequence>
<protein>
    <recommendedName>
        <fullName evidence="6">Amino acid transporter transmembrane domain-containing protein</fullName>
    </recommendedName>
</protein>
<feature type="transmembrane region" description="Helical" evidence="5">
    <location>
        <begin position="54"/>
        <end position="76"/>
    </location>
</feature>
<dbReference type="HOGENOM" id="CLU_009646_5_0_1"/>
<dbReference type="PANTHER" id="PTHR22950:SF349">
    <property type="entry name" value="AMINO ACID TRANSPORTER TRANSMEMBRANE DOMAIN-CONTAINING PROTEIN"/>
    <property type="match status" value="1"/>
</dbReference>
<keyword evidence="3 5" id="KW-1133">Transmembrane helix</keyword>
<dbReference type="EMBL" id="KB740047">
    <property type="protein sequence ID" value="ENN81842.1"/>
    <property type="molecule type" value="Genomic_DNA"/>
</dbReference>